<name>A0A370QL37_9FLAO</name>
<keyword evidence="1" id="KW-0812">Transmembrane</keyword>
<dbReference type="Proteomes" id="UP000255317">
    <property type="component" value="Unassembled WGS sequence"/>
</dbReference>
<keyword evidence="3" id="KW-1185">Reference proteome</keyword>
<proteinExistence type="predicted"/>
<dbReference type="EMBL" id="QRAO01000001">
    <property type="protein sequence ID" value="RDK89087.1"/>
    <property type="molecule type" value="Genomic_DNA"/>
</dbReference>
<gene>
    <name evidence="2" type="ORF">C8D94_101967</name>
</gene>
<evidence type="ECO:0000313" key="2">
    <source>
        <dbReference type="EMBL" id="RDK89087.1"/>
    </source>
</evidence>
<reference evidence="2 3" key="1">
    <citation type="submission" date="2018-07" db="EMBL/GenBank/DDBJ databases">
        <title>Genomic Encyclopedia of Type Strains, Phase IV (KMG-IV): sequencing the most valuable type-strain genomes for metagenomic binning, comparative biology and taxonomic classification.</title>
        <authorList>
            <person name="Goeker M."/>
        </authorList>
    </citation>
    <scope>NUCLEOTIDE SEQUENCE [LARGE SCALE GENOMIC DNA]</scope>
    <source>
        <strain evidence="2 3">DSM 101478</strain>
    </source>
</reference>
<dbReference type="AlphaFoldDB" id="A0A370QL37"/>
<evidence type="ECO:0000256" key="1">
    <source>
        <dbReference type="SAM" id="Phobius"/>
    </source>
</evidence>
<sequence>MRKKIGKNIAIGFVLGLVSNCIGMLLYILIFSTYSIKTTIQVALEEDVLGNIIGLGALLNLLLFFFFLKKNRYYRARGVIMATLLAALFILASKFY</sequence>
<protein>
    <submittedName>
        <fullName evidence="2">Uncharacterized protein</fullName>
    </submittedName>
</protein>
<feature type="transmembrane region" description="Helical" evidence="1">
    <location>
        <begin position="79"/>
        <end position="95"/>
    </location>
</feature>
<evidence type="ECO:0000313" key="3">
    <source>
        <dbReference type="Proteomes" id="UP000255317"/>
    </source>
</evidence>
<feature type="transmembrane region" description="Helical" evidence="1">
    <location>
        <begin position="48"/>
        <end position="67"/>
    </location>
</feature>
<dbReference type="OrthoDB" id="1362378at2"/>
<keyword evidence="1" id="KW-1133">Transmembrane helix</keyword>
<comment type="caution">
    <text evidence="2">The sequence shown here is derived from an EMBL/GenBank/DDBJ whole genome shotgun (WGS) entry which is preliminary data.</text>
</comment>
<keyword evidence="1" id="KW-0472">Membrane</keyword>
<organism evidence="2 3">
    <name type="scientific">Marinirhabdus gelatinilytica</name>
    <dbReference type="NCBI Taxonomy" id="1703343"/>
    <lineage>
        <taxon>Bacteria</taxon>
        <taxon>Pseudomonadati</taxon>
        <taxon>Bacteroidota</taxon>
        <taxon>Flavobacteriia</taxon>
        <taxon>Flavobacteriales</taxon>
        <taxon>Flavobacteriaceae</taxon>
    </lineage>
</organism>
<accession>A0A370QL37</accession>
<feature type="transmembrane region" description="Helical" evidence="1">
    <location>
        <begin position="12"/>
        <end position="36"/>
    </location>
</feature>
<dbReference type="RefSeq" id="WP_115122730.1">
    <property type="nucleotide sequence ID" value="NZ_QRAO01000001.1"/>
</dbReference>